<dbReference type="InterPro" id="IPR019861">
    <property type="entry name" value="PorP/SprF_Bacteroidetes"/>
</dbReference>
<evidence type="ECO:0000256" key="1">
    <source>
        <dbReference type="SAM" id="Phobius"/>
    </source>
</evidence>
<feature type="transmembrane region" description="Helical" evidence="1">
    <location>
        <begin position="12"/>
        <end position="39"/>
    </location>
</feature>
<protein>
    <submittedName>
        <fullName evidence="2">Type IX secretion system PorP/SprF family membrane protein</fullName>
    </submittedName>
</protein>
<keyword evidence="1" id="KW-1133">Transmembrane helix</keyword>
<proteinExistence type="predicted"/>
<dbReference type="NCBIfam" id="TIGR03519">
    <property type="entry name" value="T9SS_PorP_fam"/>
    <property type="match status" value="1"/>
</dbReference>
<organism evidence="2 3">
    <name type="scientific">Seonamhaeicola aphaedonensis</name>
    <dbReference type="NCBI Taxonomy" id="1461338"/>
    <lineage>
        <taxon>Bacteria</taxon>
        <taxon>Pseudomonadati</taxon>
        <taxon>Bacteroidota</taxon>
        <taxon>Flavobacteriia</taxon>
        <taxon>Flavobacteriales</taxon>
        <taxon>Flavobacteriaceae</taxon>
    </lineage>
</organism>
<comment type="caution">
    <text evidence="2">The sequence shown here is derived from an EMBL/GenBank/DDBJ whole genome shotgun (WGS) entry which is preliminary data.</text>
</comment>
<dbReference type="Proteomes" id="UP000256629">
    <property type="component" value="Unassembled WGS sequence"/>
</dbReference>
<gene>
    <name evidence="2" type="ORF">DFQ02_10913</name>
</gene>
<dbReference type="EMBL" id="QRDX01000009">
    <property type="protein sequence ID" value="RED44896.1"/>
    <property type="molecule type" value="Genomic_DNA"/>
</dbReference>
<accession>A0A3D9H7G5</accession>
<keyword evidence="1" id="KW-0472">Membrane</keyword>
<reference evidence="2 3" key="1">
    <citation type="submission" date="2018-07" db="EMBL/GenBank/DDBJ databases">
        <title>Genomic Encyclopedia of Type Strains, Phase III (KMG-III): the genomes of soil and plant-associated and newly described type strains.</title>
        <authorList>
            <person name="Whitman W."/>
        </authorList>
    </citation>
    <scope>NUCLEOTIDE SEQUENCE [LARGE SCALE GENOMIC DNA]</scope>
    <source>
        <strain evidence="2 3">CECT 8487</strain>
    </source>
</reference>
<dbReference type="AlphaFoldDB" id="A0A3D9H7G5"/>
<sequence>MVKSVCYMTIVNVSFLSIVISLSIKYYKLIGTLIFYFIILNNSTLTAQQNPQFSQYLQNPFVINPAMTGVENYVDINIAYRNQWTGFNGAPKTATLSINGALYPSKIGYLPEEGTHQGVGAFIYNDGAGPISQSGFYGSYAYHIQLSENWFLSLGTFIGVKQFKFDTSEVIIFDSPIDPLIQNISDFNFDLSLGLYTYSRNMFFGLAANQILNKQISFSDSYDGNSIVSNYNFLAGGRINIREEIQLVSFTLLKFSENTPVSWDAGAKLIYNNKFWGGAAYRDQEAIVGFFGLRITDNLLFSYSYDWVTTQFNNQQSGSHEIIIGYRFSLDKLNCACPQYSL</sequence>
<dbReference type="Pfam" id="PF11751">
    <property type="entry name" value="PorP_SprF"/>
    <property type="match status" value="1"/>
</dbReference>
<evidence type="ECO:0000313" key="3">
    <source>
        <dbReference type="Proteomes" id="UP000256629"/>
    </source>
</evidence>
<evidence type="ECO:0000313" key="2">
    <source>
        <dbReference type="EMBL" id="RED44896.1"/>
    </source>
</evidence>
<keyword evidence="3" id="KW-1185">Reference proteome</keyword>
<name>A0A3D9H7G5_9FLAO</name>
<keyword evidence="1" id="KW-0812">Transmembrane</keyword>